<gene>
    <name evidence="2" type="ORF">N7496_005548</name>
</gene>
<reference evidence="2" key="1">
    <citation type="submission" date="2022-11" db="EMBL/GenBank/DDBJ databases">
        <authorList>
            <person name="Petersen C."/>
        </authorList>
    </citation>
    <scope>NUCLEOTIDE SEQUENCE</scope>
    <source>
        <strain evidence="2">IBT 29864</strain>
    </source>
</reference>
<dbReference type="OrthoDB" id="4314499at2759"/>
<reference evidence="2" key="2">
    <citation type="journal article" date="2023" name="IMA Fungus">
        <title>Comparative genomic study of the Penicillium genus elucidates a diverse pangenome and 15 lateral gene transfer events.</title>
        <authorList>
            <person name="Petersen C."/>
            <person name="Sorensen T."/>
            <person name="Nielsen M.R."/>
            <person name="Sondergaard T.E."/>
            <person name="Sorensen J.L."/>
            <person name="Fitzpatrick D.A."/>
            <person name="Frisvad J.C."/>
            <person name="Nielsen K.L."/>
        </authorList>
    </citation>
    <scope>NUCLEOTIDE SEQUENCE</scope>
    <source>
        <strain evidence="2">IBT 29864</strain>
    </source>
</reference>
<sequence length="93" mass="10604">MVTGATFIMLRLLNAVILDTDQWRMGPEPDTIVCVWTMATIHLQDFRDVERDCVTHAVTMPIVLSPEGQTKLRYTTAWVLMGGNIMSIYWVSM</sequence>
<keyword evidence="3" id="KW-1185">Reference proteome</keyword>
<comment type="caution">
    <text evidence="2">The sequence shown here is derived from an EMBL/GenBank/DDBJ whole genome shotgun (WGS) entry which is preliminary data.</text>
</comment>
<dbReference type="Proteomes" id="UP001147782">
    <property type="component" value="Unassembled WGS sequence"/>
</dbReference>
<organism evidence="2 3">
    <name type="scientific">Penicillium cataractarum</name>
    <dbReference type="NCBI Taxonomy" id="2100454"/>
    <lineage>
        <taxon>Eukaryota</taxon>
        <taxon>Fungi</taxon>
        <taxon>Dikarya</taxon>
        <taxon>Ascomycota</taxon>
        <taxon>Pezizomycotina</taxon>
        <taxon>Eurotiomycetes</taxon>
        <taxon>Eurotiomycetidae</taxon>
        <taxon>Eurotiales</taxon>
        <taxon>Aspergillaceae</taxon>
        <taxon>Penicillium</taxon>
    </lineage>
</organism>
<protein>
    <submittedName>
        <fullName evidence="2">Uncharacterized protein</fullName>
    </submittedName>
</protein>
<feature type="chain" id="PRO_5040759152" evidence="1">
    <location>
        <begin position="16"/>
        <end position="93"/>
    </location>
</feature>
<dbReference type="RefSeq" id="XP_056557002.1">
    <property type="nucleotide sequence ID" value="XM_056698477.1"/>
</dbReference>
<dbReference type="EMBL" id="JAPZBS010000004">
    <property type="protein sequence ID" value="KAJ5378139.1"/>
    <property type="molecule type" value="Genomic_DNA"/>
</dbReference>
<dbReference type="GeneID" id="81437656"/>
<name>A0A9W9SIY6_9EURO</name>
<proteinExistence type="predicted"/>
<dbReference type="AlphaFoldDB" id="A0A9W9SIY6"/>
<evidence type="ECO:0000256" key="1">
    <source>
        <dbReference type="SAM" id="SignalP"/>
    </source>
</evidence>
<feature type="signal peptide" evidence="1">
    <location>
        <begin position="1"/>
        <end position="15"/>
    </location>
</feature>
<evidence type="ECO:0000313" key="3">
    <source>
        <dbReference type="Proteomes" id="UP001147782"/>
    </source>
</evidence>
<accession>A0A9W9SIY6</accession>
<evidence type="ECO:0000313" key="2">
    <source>
        <dbReference type="EMBL" id="KAJ5378139.1"/>
    </source>
</evidence>
<keyword evidence="1" id="KW-0732">Signal</keyword>